<protein>
    <submittedName>
        <fullName evidence="3">Universal stress family protein</fullName>
    </submittedName>
</protein>
<sequence length="125" mass="13520">MPQHGQLSLGAVRGAELTVLMVVDYDAHVSAFEQVSTSGYLPAELKISAYRLLAELMHEIPHNVRAHPRVAEGNPGETIVAVAAEEESDLIVMGTRGFGTFERLAFGSVSSYVSKHSHCPVFLSK</sequence>
<evidence type="ECO:0000313" key="3">
    <source>
        <dbReference type="EMBL" id="EFW29586.1"/>
    </source>
</evidence>
<dbReference type="HOGENOM" id="CLU_049301_16_0_9"/>
<dbReference type="Pfam" id="PF00582">
    <property type="entry name" value="Usp"/>
    <property type="match status" value="1"/>
</dbReference>
<dbReference type="Proteomes" id="UP000004633">
    <property type="component" value="Unassembled WGS sequence"/>
</dbReference>
<dbReference type="AlphaFoldDB" id="E7N325"/>
<dbReference type="CDD" id="cd00293">
    <property type="entry name" value="USP-like"/>
    <property type="match status" value="1"/>
</dbReference>
<gene>
    <name evidence="3" type="ORF">HMPREF9555_01397</name>
</gene>
<dbReference type="PANTHER" id="PTHR46268:SF6">
    <property type="entry name" value="UNIVERSAL STRESS PROTEIN UP12"/>
    <property type="match status" value="1"/>
</dbReference>
<accession>E7N325</accession>
<dbReference type="Gene3D" id="3.40.50.620">
    <property type="entry name" value="HUPs"/>
    <property type="match status" value="1"/>
</dbReference>
<organism evidence="3 4">
    <name type="scientific">Selenomonas artemidis F0399</name>
    <dbReference type="NCBI Taxonomy" id="749551"/>
    <lineage>
        <taxon>Bacteria</taxon>
        <taxon>Bacillati</taxon>
        <taxon>Bacillota</taxon>
        <taxon>Negativicutes</taxon>
        <taxon>Selenomonadales</taxon>
        <taxon>Selenomonadaceae</taxon>
        <taxon>Selenomonas</taxon>
    </lineage>
</organism>
<comment type="similarity">
    <text evidence="1">Belongs to the universal stress protein A family.</text>
</comment>
<dbReference type="STRING" id="749551.HMPREF9555_01397"/>
<evidence type="ECO:0000313" key="4">
    <source>
        <dbReference type="Proteomes" id="UP000004633"/>
    </source>
</evidence>
<dbReference type="SUPFAM" id="SSF52402">
    <property type="entry name" value="Adenine nucleotide alpha hydrolases-like"/>
    <property type="match status" value="1"/>
</dbReference>
<reference evidence="3 4" key="1">
    <citation type="submission" date="2010-08" db="EMBL/GenBank/DDBJ databases">
        <authorList>
            <person name="Weinstock G."/>
            <person name="Sodergren E."/>
            <person name="Clifton S."/>
            <person name="Fulton L."/>
            <person name="Fulton B."/>
            <person name="Courtney L."/>
            <person name="Fronick C."/>
            <person name="Harrison M."/>
            <person name="Strong C."/>
            <person name="Farmer C."/>
            <person name="Delahaunty K."/>
            <person name="Markovic C."/>
            <person name="Hall O."/>
            <person name="Minx P."/>
            <person name="Tomlinson C."/>
            <person name="Mitreva M."/>
            <person name="Hou S."/>
            <person name="Chen J."/>
            <person name="Wollam A."/>
            <person name="Pepin K.H."/>
            <person name="Johnson M."/>
            <person name="Bhonagiri V."/>
            <person name="Zhang X."/>
            <person name="Suruliraj S."/>
            <person name="Warren W."/>
            <person name="Chinwalla A."/>
            <person name="Mardis E.R."/>
            <person name="Wilson R.K."/>
        </authorList>
    </citation>
    <scope>NUCLEOTIDE SEQUENCE [LARGE SCALE GENOMIC DNA]</scope>
    <source>
        <strain evidence="3 4">F0399</strain>
    </source>
</reference>
<proteinExistence type="inferred from homology"/>
<feature type="domain" description="UspA" evidence="2">
    <location>
        <begin position="10"/>
        <end position="123"/>
    </location>
</feature>
<dbReference type="PANTHER" id="PTHR46268">
    <property type="entry name" value="STRESS RESPONSE PROTEIN NHAX"/>
    <property type="match status" value="1"/>
</dbReference>
<keyword evidence="4" id="KW-1185">Reference proteome</keyword>
<dbReference type="InterPro" id="IPR006016">
    <property type="entry name" value="UspA"/>
</dbReference>
<comment type="caution">
    <text evidence="3">The sequence shown here is derived from an EMBL/GenBank/DDBJ whole genome shotgun (WGS) entry which is preliminary data.</text>
</comment>
<dbReference type="InterPro" id="IPR006015">
    <property type="entry name" value="Universal_stress_UspA"/>
</dbReference>
<evidence type="ECO:0000256" key="1">
    <source>
        <dbReference type="ARBA" id="ARBA00008791"/>
    </source>
</evidence>
<dbReference type="PRINTS" id="PR01438">
    <property type="entry name" value="UNVRSLSTRESS"/>
</dbReference>
<name>E7N325_9FIRM</name>
<evidence type="ECO:0000259" key="2">
    <source>
        <dbReference type="Pfam" id="PF00582"/>
    </source>
</evidence>
<dbReference type="EMBL" id="AECV01000023">
    <property type="protein sequence ID" value="EFW29586.1"/>
    <property type="molecule type" value="Genomic_DNA"/>
</dbReference>
<dbReference type="InterPro" id="IPR014729">
    <property type="entry name" value="Rossmann-like_a/b/a_fold"/>
</dbReference>